<dbReference type="PANTHER" id="PTHR46594">
    <property type="entry name" value="P-TYPE CATION-TRANSPORTING ATPASE"/>
    <property type="match status" value="1"/>
</dbReference>
<gene>
    <name evidence="4" type="ORF">ATK86_5447</name>
</gene>
<sequence>MATHIFEIQGMHCGSCALLVDDTLEDLPGVRTTQTSMKKGRATVELDPALSSPDDIVTAIAELGYVALLVE</sequence>
<name>A0A2N3VHC2_9NOCA</name>
<dbReference type="InterPro" id="IPR006121">
    <property type="entry name" value="HMA_dom"/>
</dbReference>
<evidence type="ECO:0000313" key="5">
    <source>
        <dbReference type="Proteomes" id="UP000233766"/>
    </source>
</evidence>
<dbReference type="InterPro" id="IPR036163">
    <property type="entry name" value="HMA_dom_sf"/>
</dbReference>
<dbReference type="PROSITE" id="PS50846">
    <property type="entry name" value="HMA_2"/>
    <property type="match status" value="1"/>
</dbReference>
<dbReference type="SUPFAM" id="SSF55008">
    <property type="entry name" value="HMA, heavy metal-associated domain"/>
    <property type="match status" value="1"/>
</dbReference>
<comment type="caution">
    <text evidence="4">The sequence shown here is derived from an EMBL/GenBank/DDBJ whole genome shotgun (WGS) entry which is preliminary data.</text>
</comment>
<feature type="domain" description="HMA" evidence="3">
    <location>
        <begin position="2"/>
        <end position="68"/>
    </location>
</feature>
<dbReference type="CDD" id="cd00371">
    <property type="entry name" value="HMA"/>
    <property type="match status" value="1"/>
</dbReference>
<dbReference type="FunFam" id="3.30.70.100:FF:000001">
    <property type="entry name" value="ATPase copper transporting beta"/>
    <property type="match status" value="1"/>
</dbReference>
<dbReference type="Pfam" id="PF00403">
    <property type="entry name" value="HMA"/>
    <property type="match status" value="1"/>
</dbReference>
<evidence type="ECO:0000259" key="3">
    <source>
        <dbReference type="PROSITE" id="PS50846"/>
    </source>
</evidence>
<evidence type="ECO:0000313" key="4">
    <source>
        <dbReference type="EMBL" id="PKV81003.1"/>
    </source>
</evidence>
<reference evidence="4 5" key="1">
    <citation type="submission" date="2017-12" db="EMBL/GenBank/DDBJ databases">
        <title>Sequencing the genomes of 1000 Actinobacteria strains.</title>
        <authorList>
            <person name="Klenk H.-P."/>
        </authorList>
    </citation>
    <scope>NUCLEOTIDE SEQUENCE [LARGE SCALE GENOMIC DNA]</scope>
    <source>
        <strain evidence="4 5">DSM 44489</strain>
    </source>
</reference>
<evidence type="ECO:0000256" key="2">
    <source>
        <dbReference type="ARBA" id="ARBA00022723"/>
    </source>
</evidence>
<dbReference type="EMBL" id="PJMW01000002">
    <property type="protein sequence ID" value="PKV81003.1"/>
    <property type="molecule type" value="Genomic_DNA"/>
</dbReference>
<keyword evidence="5" id="KW-1185">Reference proteome</keyword>
<dbReference type="PANTHER" id="PTHR46594:SF4">
    <property type="entry name" value="P-TYPE CATION-TRANSPORTING ATPASE"/>
    <property type="match status" value="1"/>
</dbReference>
<evidence type="ECO:0000256" key="1">
    <source>
        <dbReference type="ARBA" id="ARBA00015313"/>
    </source>
</evidence>
<keyword evidence="2" id="KW-0479">Metal-binding</keyword>
<dbReference type="Proteomes" id="UP000233766">
    <property type="component" value="Unassembled WGS sequence"/>
</dbReference>
<accession>A0A2N3VHC2</accession>
<dbReference type="RefSeq" id="WP_170112190.1">
    <property type="nucleotide sequence ID" value="NZ_PJMW01000002.1"/>
</dbReference>
<protein>
    <recommendedName>
        <fullName evidence="1">Copper chaperone CopZ</fullName>
    </recommendedName>
</protein>
<dbReference type="GO" id="GO:0046872">
    <property type="term" value="F:metal ion binding"/>
    <property type="evidence" value="ECO:0007669"/>
    <property type="project" value="UniProtKB-KW"/>
</dbReference>
<organism evidence="4 5">
    <name type="scientific">Nocardia fluminea</name>
    <dbReference type="NCBI Taxonomy" id="134984"/>
    <lineage>
        <taxon>Bacteria</taxon>
        <taxon>Bacillati</taxon>
        <taxon>Actinomycetota</taxon>
        <taxon>Actinomycetes</taxon>
        <taxon>Mycobacteriales</taxon>
        <taxon>Nocardiaceae</taxon>
        <taxon>Nocardia</taxon>
    </lineage>
</organism>
<dbReference type="AlphaFoldDB" id="A0A2N3VHC2"/>
<dbReference type="Gene3D" id="3.30.70.100">
    <property type="match status" value="1"/>
</dbReference>
<proteinExistence type="predicted"/>